<dbReference type="InterPro" id="IPR026870">
    <property type="entry name" value="Zinc_ribbon_dom"/>
</dbReference>
<dbReference type="InterPro" id="IPR025874">
    <property type="entry name" value="DZR"/>
</dbReference>
<gene>
    <name evidence="3" type="ORF">RTSSTS7063_00125</name>
</gene>
<evidence type="ECO:0000313" key="4">
    <source>
        <dbReference type="Proteomes" id="UP000363661"/>
    </source>
</evidence>
<sequence>MGFFDNVKNSFTETSQDLTKKAKDTTEIFRLNNLNKTKEKEIEKVIYQIGLAFYSNKKDECTAMFPKLMAQVETLQKEIAENKETIERLSTEEICPNCGKKLSAGAKFCIYCGSSTEAESVSLKTSGKKCSNCGSLLEEDAAFCTNCGTPVPKENTIVEPNVEEEKVEEISEDKECQTKEEVQKKTCIKCGTEIEEGDAFCLNCGEPVK</sequence>
<dbReference type="Pfam" id="PF12773">
    <property type="entry name" value="DZR"/>
    <property type="match status" value="1"/>
</dbReference>
<dbReference type="Pfam" id="PF13240">
    <property type="entry name" value="Zn_Ribbon_1"/>
    <property type="match status" value="1"/>
</dbReference>
<proteinExistence type="predicted"/>
<dbReference type="RefSeq" id="WP_144366199.1">
    <property type="nucleotide sequence ID" value="NZ_CABHNA010000013.1"/>
</dbReference>
<dbReference type="AlphaFoldDB" id="A0A564SB16"/>
<feature type="domain" description="DZANK-type" evidence="1">
    <location>
        <begin position="95"/>
        <end position="148"/>
    </location>
</feature>
<organism evidence="3 4">
    <name type="scientific">[Ruminococcus] torques</name>
    <dbReference type="NCBI Taxonomy" id="33039"/>
    <lineage>
        <taxon>Bacteria</taxon>
        <taxon>Bacillati</taxon>
        <taxon>Bacillota</taxon>
        <taxon>Clostridia</taxon>
        <taxon>Lachnospirales</taxon>
        <taxon>Lachnospiraceae</taxon>
        <taxon>Mediterraneibacter</taxon>
    </lineage>
</organism>
<feature type="domain" description="Zinc-ribbon" evidence="2">
    <location>
        <begin position="187"/>
        <end position="208"/>
    </location>
</feature>
<dbReference type="EMBL" id="CABHNA010000013">
    <property type="protein sequence ID" value="VUW92172.1"/>
    <property type="molecule type" value="Genomic_DNA"/>
</dbReference>
<dbReference type="Gene3D" id="4.10.1060.50">
    <property type="match status" value="1"/>
</dbReference>
<name>A0A564SB16_9FIRM</name>
<dbReference type="InterPro" id="IPR038587">
    <property type="entry name" value="Ribosomal_eL40_sf"/>
</dbReference>
<evidence type="ECO:0000313" key="3">
    <source>
        <dbReference type="EMBL" id="VUW92172.1"/>
    </source>
</evidence>
<accession>A0A564SB16</accession>
<evidence type="ECO:0000259" key="2">
    <source>
        <dbReference type="Pfam" id="PF13240"/>
    </source>
</evidence>
<keyword evidence="4" id="KW-1185">Reference proteome</keyword>
<reference evidence="3 4" key="1">
    <citation type="submission" date="2019-07" db="EMBL/GenBank/DDBJ databases">
        <authorList>
            <person name="Hibberd C M."/>
            <person name="Gehrig L. J."/>
            <person name="Chang H.-W."/>
            <person name="Venkatesh S."/>
        </authorList>
    </citation>
    <scope>NUCLEOTIDE SEQUENCE [LARGE SCALE GENOMIC DNA]</scope>
    <source>
        <strain evidence="3">Ruminococcus_torques_SSTS_Bg7063</strain>
    </source>
</reference>
<dbReference type="Proteomes" id="UP000363661">
    <property type="component" value="Unassembled WGS sequence"/>
</dbReference>
<protein>
    <submittedName>
        <fullName evidence="3">Double zinc ribbon</fullName>
    </submittedName>
</protein>
<evidence type="ECO:0000259" key="1">
    <source>
        <dbReference type="Pfam" id="PF12773"/>
    </source>
</evidence>